<dbReference type="PANTHER" id="PTHR43806">
    <property type="entry name" value="PEPTIDASE S8"/>
    <property type="match status" value="1"/>
</dbReference>
<dbReference type="Pfam" id="PF00082">
    <property type="entry name" value="Peptidase_S8"/>
    <property type="match status" value="1"/>
</dbReference>
<dbReference type="CDD" id="cd07477">
    <property type="entry name" value="Peptidases_S8_Subtilisin_subset"/>
    <property type="match status" value="1"/>
</dbReference>
<evidence type="ECO:0000256" key="1">
    <source>
        <dbReference type="ARBA" id="ARBA00011073"/>
    </source>
</evidence>
<dbReference type="InterPro" id="IPR050131">
    <property type="entry name" value="Peptidase_S8_subtilisin-like"/>
</dbReference>
<dbReference type="SUPFAM" id="SSF52743">
    <property type="entry name" value="Subtilisin-like"/>
    <property type="match status" value="1"/>
</dbReference>
<dbReference type="STRING" id="1802668.A2831_03330"/>
<dbReference type="AlphaFoldDB" id="A0A1F8F0B7"/>
<evidence type="ECO:0000256" key="4">
    <source>
        <dbReference type="ARBA" id="ARBA00022801"/>
    </source>
</evidence>
<feature type="domain" description="Peptidase S8/S53" evidence="10">
    <location>
        <begin position="143"/>
        <end position="407"/>
    </location>
</feature>
<reference evidence="11 12" key="1">
    <citation type="journal article" date="2016" name="Nat. Commun.">
        <title>Thousands of microbial genomes shed light on interconnected biogeochemical processes in an aquifer system.</title>
        <authorList>
            <person name="Anantharaman K."/>
            <person name="Brown C.T."/>
            <person name="Hug L.A."/>
            <person name="Sharon I."/>
            <person name="Castelle C.J."/>
            <person name="Probst A.J."/>
            <person name="Thomas B.C."/>
            <person name="Singh A."/>
            <person name="Wilkins M.J."/>
            <person name="Karaoz U."/>
            <person name="Brodie E.L."/>
            <person name="Williams K.H."/>
            <person name="Hubbard S.S."/>
            <person name="Banfield J.F."/>
        </authorList>
    </citation>
    <scope>NUCLEOTIDE SEQUENCE [LARGE SCALE GENOMIC DNA]</scope>
</reference>
<evidence type="ECO:0000256" key="2">
    <source>
        <dbReference type="ARBA" id="ARBA00022670"/>
    </source>
</evidence>
<dbReference type="PROSITE" id="PS00137">
    <property type="entry name" value="SUBTILASE_HIS"/>
    <property type="match status" value="1"/>
</dbReference>
<protein>
    <recommendedName>
        <fullName evidence="10">Peptidase S8/S53 domain-containing protein</fullName>
    </recommendedName>
</protein>
<evidence type="ECO:0000256" key="8">
    <source>
        <dbReference type="SAM" id="MobiDB-lite"/>
    </source>
</evidence>
<dbReference type="PANTHER" id="PTHR43806:SF11">
    <property type="entry name" value="CEREVISIN-RELATED"/>
    <property type="match status" value="1"/>
</dbReference>
<dbReference type="GO" id="GO:0046872">
    <property type="term" value="F:metal ion binding"/>
    <property type="evidence" value="ECO:0007669"/>
    <property type="project" value="UniProtKB-KW"/>
</dbReference>
<comment type="caution">
    <text evidence="11">The sequence shown here is derived from an EMBL/GenBank/DDBJ whole genome shotgun (WGS) entry which is preliminary data.</text>
</comment>
<dbReference type="EMBL" id="MGJI01000005">
    <property type="protein sequence ID" value="OGN05716.1"/>
    <property type="molecule type" value="Genomic_DNA"/>
</dbReference>
<dbReference type="PROSITE" id="PS51892">
    <property type="entry name" value="SUBTILASE"/>
    <property type="match status" value="1"/>
</dbReference>
<dbReference type="InterPro" id="IPR023827">
    <property type="entry name" value="Peptidase_S8_Asp-AS"/>
</dbReference>
<evidence type="ECO:0000256" key="7">
    <source>
        <dbReference type="RuleBase" id="RU003355"/>
    </source>
</evidence>
<name>A0A1F8F0B7_9BACT</name>
<dbReference type="PRINTS" id="PR00723">
    <property type="entry name" value="SUBTILISIN"/>
</dbReference>
<dbReference type="Gene3D" id="3.40.50.200">
    <property type="entry name" value="Peptidase S8/S53 domain"/>
    <property type="match status" value="1"/>
</dbReference>
<gene>
    <name evidence="11" type="ORF">A2831_03330</name>
</gene>
<keyword evidence="4 6" id="KW-0378">Hydrolase</keyword>
<keyword evidence="2 6" id="KW-0645">Protease</keyword>
<evidence type="ECO:0000259" key="10">
    <source>
        <dbReference type="Pfam" id="PF00082"/>
    </source>
</evidence>
<evidence type="ECO:0000256" key="9">
    <source>
        <dbReference type="SAM" id="SignalP"/>
    </source>
</evidence>
<sequence>MVTHKKLVFCLLFGAFLLFLPSAPASADSGRYLIKSTKGFWKNAFGVRHVFDVGFTSELSDFQIRLAKMFGVEIEPVSVLQILPEEAVAPPETNTDKPTNAESHSVQGRGKPPVTTRYQPSDQTPWGVEVIYGDSNILTTSGGTGVNVAILDTGIYSSHPDLARRVSQCKDFTNQRTPIINGKCEDKNGHGTHVAGIVAADAGVDGEGIFGIAPEAELFVYKVCGNNGSCYADDIAAALNTAVSEGANIVNMSFGSNQQSLLIKNAIDSAANAGLLLVAAAGNDGPFEDSIDYPAAYASVMAIGAINKFLDITDWSSRGINEDTTPNVIEDRDIEFAAPGEYIESTWTNGGYVIHSGTSMASPFIAGLAAKYWQTGADEPGPATRNFLHSLATDLLPPEDDNGSGLGLPQVK</sequence>
<dbReference type="InterPro" id="IPR015500">
    <property type="entry name" value="Peptidase_S8_subtilisin-rel"/>
</dbReference>
<feature type="chain" id="PRO_5009535386" description="Peptidase S8/S53 domain-containing protein" evidence="9">
    <location>
        <begin position="28"/>
        <end position="412"/>
    </location>
</feature>
<dbReference type="InterPro" id="IPR036852">
    <property type="entry name" value="Peptidase_S8/S53_dom_sf"/>
</dbReference>
<dbReference type="Proteomes" id="UP000177507">
    <property type="component" value="Unassembled WGS sequence"/>
</dbReference>
<feature type="compositionally biased region" description="Polar residues" evidence="8">
    <location>
        <begin position="92"/>
        <end position="106"/>
    </location>
</feature>
<dbReference type="PROSITE" id="PS00136">
    <property type="entry name" value="SUBTILASE_ASP"/>
    <property type="match status" value="1"/>
</dbReference>
<accession>A0A1F8F0B7</accession>
<dbReference type="GO" id="GO:0004252">
    <property type="term" value="F:serine-type endopeptidase activity"/>
    <property type="evidence" value="ECO:0007669"/>
    <property type="project" value="UniProtKB-UniRule"/>
</dbReference>
<feature type="active site" description="Charge relay system" evidence="6">
    <location>
        <position position="190"/>
    </location>
</feature>
<feature type="region of interest" description="Disordered" evidence="8">
    <location>
        <begin position="88"/>
        <end position="120"/>
    </location>
</feature>
<dbReference type="PROSITE" id="PS00138">
    <property type="entry name" value="SUBTILASE_SER"/>
    <property type="match status" value="1"/>
</dbReference>
<dbReference type="InterPro" id="IPR023828">
    <property type="entry name" value="Peptidase_S8_Ser-AS"/>
</dbReference>
<keyword evidence="9" id="KW-0732">Signal</keyword>
<feature type="active site" description="Charge relay system" evidence="6">
    <location>
        <position position="152"/>
    </location>
</feature>
<evidence type="ECO:0000313" key="11">
    <source>
        <dbReference type="EMBL" id="OGN05716.1"/>
    </source>
</evidence>
<comment type="similarity">
    <text evidence="1 6 7">Belongs to the peptidase S8 family.</text>
</comment>
<evidence type="ECO:0000256" key="6">
    <source>
        <dbReference type="PROSITE-ProRule" id="PRU01240"/>
    </source>
</evidence>
<feature type="signal peptide" evidence="9">
    <location>
        <begin position="1"/>
        <end position="27"/>
    </location>
</feature>
<keyword evidence="5 6" id="KW-0720">Serine protease</keyword>
<proteinExistence type="inferred from homology"/>
<evidence type="ECO:0000313" key="12">
    <source>
        <dbReference type="Proteomes" id="UP000177507"/>
    </source>
</evidence>
<dbReference type="InterPro" id="IPR000209">
    <property type="entry name" value="Peptidase_S8/S53_dom"/>
</dbReference>
<keyword evidence="3" id="KW-0479">Metal-binding</keyword>
<dbReference type="InterPro" id="IPR022398">
    <property type="entry name" value="Peptidase_S8_His-AS"/>
</dbReference>
<organism evidence="11 12">
    <name type="scientific">Candidatus Yanofskybacteria bacterium RIFCSPHIGHO2_01_FULL_44_17</name>
    <dbReference type="NCBI Taxonomy" id="1802668"/>
    <lineage>
        <taxon>Bacteria</taxon>
        <taxon>Candidatus Yanofskyibacteriota</taxon>
    </lineage>
</organism>
<dbReference type="InterPro" id="IPR034202">
    <property type="entry name" value="Subtilisin_Carlsberg-like"/>
</dbReference>
<evidence type="ECO:0000256" key="3">
    <source>
        <dbReference type="ARBA" id="ARBA00022723"/>
    </source>
</evidence>
<evidence type="ECO:0000256" key="5">
    <source>
        <dbReference type="ARBA" id="ARBA00022825"/>
    </source>
</evidence>
<feature type="active site" description="Charge relay system" evidence="6">
    <location>
        <position position="359"/>
    </location>
</feature>
<dbReference type="GO" id="GO:0006508">
    <property type="term" value="P:proteolysis"/>
    <property type="evidence" value="ECO:0007669"/>
    <property type="project" value="UniProtKB-KW"/>
</dbReference>